<reference evidence="1" key="1">
    <citation type="submission" date="2017-02" db="EMBL/GenBank/DDBJ databases">
        <title>Genome of Microbulbifer agarilyticus GP101.</title>
        <authorList>
            <person name="Jung J."/>
            <person name="Bae S.S."/>
            <person name="Baek K."/>
        </authorList>
    </citation>
    <scope>NUCLEOTIDE SEQUENCE [LARGE SCALE GENOMIC DNA]</scope>
    <source>
        <strain evidence="1">GP101</strain>
    </source>
</reference>
<dbReference type="Proteomes" id="UP000188219">
    <property type="component" value="Chromosome"/>
</dbReference>
<dbReference type="RefSeq" id="WP_077406870.1">
    <property type="nucleotide sequence ID" value="NZ_CP019650.1"/>
</dbReference>
<gene>
    <name evidence="1" type="ORF">Mag101_15210</name>
</gene>
<evidence type="ECO:0000313" key="2">
    <source>
        <dbReference type="Proteomes" id="UP000188219"/>
    </source>
</evidence>
<dbReference type="EMBL" id="CP019650">
    <property type="protein sequence ID" value="AQQ68829.1"/>
    <property type="molecule type" value="Genomic_DNA"/>
</dbReference>
<accession>A0A1Q2M846</accession>
<dbReference type="AlphaFoldDB" id="A0A1Q2M846"/>
<dbReference type="InterPro" id="IPR010836">
    <property type="entry name" value="SapC"/>
</dbReference>
<dbReference type="OrthoDB" id="8888710at2"/>
<protein>
    <recommendedName>
        <fullName evidence="3">Peptide ABC transporter permease</fullName>
    </recommendedName>
</protein>
<dbReference type="KEGG" id="maga:Mag101_15210"/>
<dbReference type="STRING" id="260552.Mag101_15210"/>
<sequence>MNANYVLLNNVEHADLKVLPGFSVALGDGAAAVLTFPTEFENIQREYPILLRKDGQTGEFQAVAILGLQKGENLFLNNDGQSDNGWAGNYVPAMVARGPFIIGFQESENGDAPEPMIYVDADSPKLCREAGTPLFREFGGNSSYLEYISGVLRTIHQGEEIGRQMFSALDEVGLIEPVSINVDLKNGDKHQLSGYYTVSEERLHSLNGESLQALNGAGYLRGVFLMLASLGNIEQLVARKNASL</sequence>
<dbReference type="Pfam" id="PF07277">
    <property type="entry name" value="SapC"/>
    <property type="match status" value="1"/>
</dbReference>
<keyword evidence="2" id="KW-1185">Reference proteome</keyword>
<organism evidence="1 2">
    <name type="scientific">Microbulbifer agarilyticus</name>
    <dbReference type="NCBI Taxonomy" id="260552"/>
    <lineage>
        <taxon>Bacteria</taxon>
        <taxon>Pseudomonadati</taxon>
        <taxon>Pseudomonadota</taxon>
        <taxon>Gammaproteobacteria</taxon>
        <taxon>Cellvibrionales</taxon>
        <taxon>Microbulbiferaceae</taxon>
        <taxon>Microbulbifer</taxon>
    </lineage>
</organism>
<name>A0A1Q2M846_9GAMM</name>
<evidence type="ECO:0008006" key="3">
    <source>
        <dbReference type="Google" id="ProtNLM"/>
    </source>
</evidence>
<proteinExistence type="predicted"/>
<evidence type="ECO:0000313" key="1">
    <source>
        <dbReference type="EMBL" id="AQQ68829.1"/>
    </source>
</evidence>